<organism evidence="1 2">
    <name type="scientific">Trema orientale</name>
    <name type="common">Charcoal tree</name>
    <name type="synonym">Celtis orientalis</name>
    <dbReference type="NCBI Taxonomy" id="63057"/>
    <lineage>
        <taxon>Eukaryota</taxon>
        <taxon>Viridiplantae</taxon>
        <taxon>Streptophyta</taxon>
        <taxon>Embryophyta</taxon>
        <taxon>Tracheophyta</taxon>
        <taxon>Spermatophyta</taxon>
        <taxon>Magnoliopsida</taxon>
        <taxon>eudicotyledons</taxon>
        <taxon>Gunneridae</taxon>
        <taxon>Pentapetalae</taxon>
        <taxon>rosids</taxon>
        <taxon>fabids</taxon>
        <taxon>Rosales</taxon>
        <taxon>Cannabaceae</taxon>
        <taxon>Trema</taxon>
    </lineage>
</organism>
<keyword evidence="2" id="KW-1185">Reference proteome</keyword>
<gene>
    <name evidence="1" type="ORF">TorRG33x02_003780</name>
</gene>
<dbReference type="OrthoDB" id="10327066at2759"/>
<comment type="caution">
    <text evidence="1">The sequence shown here is derived from an EMBL/GenBank/DDBJ whole genome shotgun (WGS) entry which is preliminary data.</text>
</comment>
<sequence>MRSSEALFNCESIEKSQQACVETTLILSRSILIKRTRNNLLSRGRTSLTLESRERTQWAAWAV</sequence>
<dbReference type="Proteomes" id="UP000237000">
    <property type="component" value="Unassembled WGS sequence"/>
</dbReference>
<name>A0A2P5G1Y4_TREOI</name>
<dbReference type="InParanoid" id="A0A2P5G1Y4"/>
<accession>A0A2P5G1Y4</accession>
<dbReference type="EMBL" id="JXTC01000001">
    <property type="protein sequence ID" value="POO04074.1"/>
    <property type="molecule type" value="Genomic_DNA"/>
</dbReference>
<reference evidence="2" key="1">
    <citation type="submission" date="2016-06" db="EMBL/GenBank/DDBJ databases">
        <title>Parallel loss of symbiosis genes in relatives of nitrogen-fixing non-legume Parasponia.</title>
        <authorList>
            <person name="Van Velzen R."/>
            <person name="Holmer R."/>
            <person name="Bu F."/>
            <person name="Rutten L."/>
            <person name="Van Zeijl A."/>
            <person name="Liu W."/>
            <person name="Santuari L."/>
            <person name="Cao Q."/>
            <person name="Sharma T."/>
            <person name="Shen D."/>
            <person name="Roswanjaya Y."/>
            <person name="Wardhani T."/>
            <person name="Kalhor M.S."/>
            <person name="Jansen J."/>
            <person name="Van den Hoogen J."/>
            <person name="Gungor B."/>
            <person name="Hartog M."/>
            <person name="Hontelez J."/>
            <person name="Verver J."/>
            <person name="Yang W.-C."/>
            <person name="Schijlen E."/>
            <person name="Repin R."/>
            <person name="Schilthuizen M."/>
            <person name="Schranz E."/>
            <person name="Heidstra R."/>
            <person name="Miyata K."/>
            <person name="Fedorova E."/>
            <person name="Kohlen W."/>
            <person name="Bisseling T."/>
            <person name="Smit S."/>
            <person name="Geurts R."/>
        </authorList>
    </citation>
    <scope>NUCLEOTIDE SEQUENCE [LARGE SCALE GENOMIC DNA]</scope>
    <source>
        <strain evidence="2">cv. RG33-2</strain>
    </source>
</reference>
<proteinExistence type="predicted"/>
<protein>
    <submittedName>
        <fullName evidence="1">Uncharacterized protein</fullName>
    </submittedName>
</protein>
<evidence type="ECO:0000313" key="2">
    <source>
        <dbReference type="Proteomes" id="UP000237000"/>
    </source>
</evidence>
<dbReference type="AlphaFoldDB" id="A0A2P5G1Y4"/>
<evidence type="ECO:0000313" key="1">
    <source>
        <dbReference type="EMBL" id="POO04074.1"/>
    </source>
</evidence>